<keyword evidence="2" id="KW-0547">Nucleotide-binding</keyword>
<proteinExistence type="inferred from homology"/>
<feature type="domain" description="Protein kinase" evidence="6">
    <location>
        <begin position="1"/>
        <end position="161"/>
    </location>
</feature>
<name>A0A7R9L0S1_9ACAR</name>
<dbReference type="GO" id="GO:0005737">
    <property type="term" value="C:cytoplasm"/>
    <property type="evidence" value="ECO:0007669"/>
    <property type="project" value="TreeGrafter"/>
</dbReference>
<dbReference type="Gene3D" id="1.10.510.10">
    <property type="entry name" value="Transferase(Phosphotransferase) domain 1"/>
    <property type="match status" value="1"/>
</dbReference>
<dbReference type="SMART" id="SM00220">
    <property type="entry name" value="S_TKc"/>
    <property type="match status" value="1"/>
</dbReference>
<dbReference type="PROSITE" id="PS50011">
    <property type="entry name" value="PROTEIN_KINASE_DOM"/>
    <property type="match status" value="1"/>
</dbReference>
<evidence type="ECO:0000256" key="1">
    <source>
        <dbReference type="ARBA" id="ARBA00022679"/>
    </source>
</evidence>
<keyword evidence="4" id="KW-0067">ATP-binding</keyword>
<dbReference type="SUPFAM" id="SSF56112">
    <property type="entry name" value="Protein kinase-like (PK-like)"/>
    <property type="match status" value="1"/>
</dbReference>
<keyword evidence="3" id="KW-0418">Kinase</keyword>
<dbReference type="EMBL" id="OC866604">
    <property type="protein sequence ID" value="CAD7633050.1"/>
    <property type="molecule type" value="Genomic_DNA"/>
</dbReference>
<sequence length="161" mass="18726">MDSCEQKKLLKEHYNSWIESKHLYIQMEYCPQTLADVLKDKQQVFGRQSAEAMNIYEYFISCEIFRELLQCVQYLHDQNPPVIHRDIKPANILILQNTCNNTFIKLGDFGLATEHDRPSQSHTLGTGTPQYMAPDVGLSRHYGIKRITPHIGACTYKHRWA</sequence>
<dbReference type="InterPro" id="IPR000719">
    <property type="entry name" value="Prot_kinase_dom"/>
</dbReference>
<dbReference type="Proteomes" id="UP000759131">
    <property type="component" value="Unassembled WGS sequence"/>
</dbReference>
<comment type="similarity">
    <text evidence="5">Belongs to the protein kinase superfamily. Ser/Thr protein kinase family. GCN2 subfamily.</text>
</comment>
<evidence type="ECO:0000256" key="5">
    <source>
        <dbReference type="ARBA" id="ARBA00037982"/>
    </source>
</evidence>
<dbReference type="EMBL" id="CAJPIZ010012029">
    <property type="protein sequence ID" value="CAG2113480.1"/>
    <property type="molecule type" value="Genomic_DNA"/>
</dbReference>
<dbReference type="Pfam" id="PF00069">
    <property type="entry name" value="Pkinase"/>
    <property type="match status" value="1"/>
</dbReference>
<evidence type="ECO:0000256" key="3">
    <source>
        <dbReference type="ARBA" id="ARBA00022777"/>
    </source>
</evidence>
<dbReference type="InterPro" id="IPR008271">
    <property type="entry name" value="Ser/Thr_kinase_AS"/>
</dbReference>
<dbReference type="InterPro" id="IPR050339">
    <property type="entry name" value="CC_SR_Kinase"/>
</dbReference>
<dbReference type="OrthoDB" id="504170at2759"/>
<keyword evidence="1" id="KW-0808">Transferase</keyword>
<evidence type="ECO:0000256" key="2">
    <source>
        <dbReference type="ARBA" id="ARBA00022741"/>
    </source>
</evidence>
<evidence type="ECO:0000256" key="4">
    <source>
        <dbReference type="ARBA" id="ARBA00022840"/>
    </source>
</evidence>
<keyword evidence="8" id="KW-1185">Reference proteome</keyword>
<dbReference type="PANTHER" id="PTHR11042">
    <property type="entry name" value="EUKARYOTIC TRANSLATION INITIATION FACTOR 2-ALPHA KINASE EIF2-ALPHA KINASE -RELATED"/>
    <property type="match status" value="1"/>
</dbReference>
<dbReference type="AlphaFoldDB" id="A0A7R9L0S1"/>
<dbReference type="GO" id="GO:0005634">
    <property type="term" value="C:nucleus"/>
    <property type="evidence" value="ECO:0007669"/>
    <property type="project" value="TreeGrafter"/>
</dbReference>
<reference evidence="7" key="1">
    <citation type="submission" date="2020-11" db="EMBL/GenBank/DDBJ databases">
        <authorList>
            <person name="Tran Van P."/>
        </authorList>
    </citation>
    <scope>NUCLEOTIDE SEQUENCE</scope>
</reference>
<evidence type="ECO:0000259" key="6">
    <source>
        <dbReference type="PROSITE" id="PS50011"/>
    </source>
</evidence>
<gene>
    <name evidence="7" type="ORF">OSB1V03_LOCUS13449</name>
</gene>
<dbReference type="GO" id="GO:0004672">
    <property type="term" value="F:protein kinase activity"/>
    <property type="evidence" value="ECO:0007669"/>
    <property type="project" value="InterPro"/>
</dbReference>
<dbReference type="InterPro" id="IPR011009">
    <property type="entry name" value="Kinase-like_dom_sf"/>
</dbReference>
<evidence type="ECO:0000313" key="8">
    <source>
        <dbReference type="Proteomes" id="UP000759131"/>
    </source>
</evidence>
<accession>A0A7R9L0S1</accession>
<protein>
    <recommendedName>
        <fullName evidence="6">Protein kinase domain-containing protein</fullName>
    </recommendedName>
</protein>
<organism evidence="7">
    <name type="scientific">Medioppia subpectinata</name>
    <dbReference type="NCBI Taxonomy" id="1979941"/>
    <lineage>
        <taxon>Eukaryota</taxon>
        <taxon>Metazoa</taxon>
        <taxon>Ecdysozoa</taxon>
        <taxon>Arthropoda</taxon>
        <taxon>Chelicerata</taxon>
        <taxon>Arachnida</taxon>
        <taxon>Acari</taxon>
        <taxon>Acariformes</taxon>
        <taxon>Sarcoptiformes</taxon>
        <taxon>Oribatida</taxon>
        <taxon>Brachypylina</taxon>
        <taxon>Oppioidea</taxon>
        <taxon>Oppiidae</taxon>
        <taxon>Medioppia</taxon>
    </lineage>
</organism>
<dbReference type="GO" id="GO:0005524">
    <property type="term" value="F:ATP binding"/>
    <property type="evidence" value="ECO:0007669"/>
    <property type="project" value="UniProtKB-KW"/>
</dbReference>
<dbReference type="PROSITE" id="PS00108">
    <property type="entry name" value="PROTEIN_KINASE_ST"/>
    <property type="match status" value="1"/>
</dbReference>
<evidence type="ECO:0000313" key="7">
    <source>
        <dbReference type="EMBL" id="CAD7633050.1"/>
    </source>
</evidence>